<comment type="caution">
    <text evidence="2">The sequence shown here is derived from an EMBL/GenBank/DDBJ whole genome shotgun (WGS) entry which is preliminary data.</text>
</comment>
<protein>
    <submittedName>
        <fullName evidence="2">Uncharacterized protein</fullName>
    </submittedName>
</protein>
<evidence type="ECO:0000313" key="3">
    <source>
        <dbReference type="Proteomes" id="UP000275267"/>
    </source>
</evidence>
<keyword evidence="1" id="KW-0732">Signal</keyword>
<sequence>MALLKMDTRALCLAVFVFMAMAFSSCHAARVECHQISPCSTVICGEQCTEVLGFKNPEILCIPANPPSEYYDTCCCRERENVTRTSLSK</sequence>
<feature type="signal peptide" evidence="1">
    <location>
        <begin position="1"/>
        <end position="28"/>
    </location>
</feature>
<evidence type="ECO:0000313" key="2">
    <source>
        <dbReference type="EMBL" id="RLM86966.1"/>
    </source>
</evidence>
<accession>A0A3L6QU64</accession>
<gene>
    <name evidence="2" type="ORF">C2845_PM04G07890</name>
</gene>
<evidence type="ECO:0000256" key="1">
    <source>
        <dbReference type="SAM" id="SignalP"/>
    </source>
</evidence>
<organism evidence="2 3">
    <name type="scientific">Panicum miliaceum</name>
    <name type="common">Proso millet</name>
    <name type="synonym">Broomcorn millet</name>
    <dbReference type="NCBI Taxonomy" id="4540"/>
    <lineage>
        <taxon>Eukaryota</taxon>
        <taxon>Viridiplantae</taxon>
        <taxon>Streptophyta</taxon>
        <taxon>Embryophyta</taxon>
        <taxon>Tracheophyta</taxon>
        <taxon>Spermatophyta</taxon>
        <taxon>Magnoliopsida</taxon>
        <taxon>Liliopsida</taxon>
        <taxon>Poales</taxon>
        <taxon>Poaceae</taxon>
        <taxon>PACMAD clade</taxon>
        <taxon>Panicoideae</taxon>
        <taxon>Panicodae</taxon>
        <taxon>Paniceae</taxon>
        <taxon>Panicinae</taxon>
        <taxon>Panicum</taxon>
        <taxon>Panicum sect. Panicum</taxon>
    </lineage>
</organism>
<feature type="chain" id="PRO_5018256347" evidence="1">
    <location>
        <begin position="29"/>
        <end position="89"/>
    </location>
</feature>
<dbReference type="PROSITE" id="PS51257">
    <property type="entry name" value="PROKAR_LIPOPROTEIN"/>
    <property type="match status" value="1"/>
</dbReference>
<reference evidence="3" key="1">
    <citation type="journal article" date="2019" name="Nat. Commun.">
        <title>The genome of broomcorn millet.</title>
        <authorList>
            <person name="Zou C."/>
            <person name="Miki D."/>
            <person name="Li D."/>
            <person name="Tang Q."/>
            <person name="Xiao L."/>
            <person name="Rajput S."/>
            <person name="Deng P."/>
            <person name="Jia W."/>
            <person name="Huang R."/>
            <person name="Zhang M."/>
            <person name="Sun Y."/>
            <person name="Hu J."/>
            <person name="Fu X."/>
            <person name="Schnable P.S."/>
            <person name="Li F."/>
            <person name="Zhang H."/>
            <person name="Feng B."/>
            <person name="Zhu X."/>
            <person name="Liu R."/>
            <person name="Schnable J.C."/>
            <person name="Zhu J.-K."/>
            <person name="Zhang H."/>
        </authorList>
    </citation>
    <scope>NUCLEOTIDE SEQUENCE [LARGE SCALE GENOMIC DNA]</scope>
</reference>
<dbReference type="Proteomes" id="UP000275267">
    <property type="component" value="Unassembled WGS sequence"/>
</dbReference>
<dbReference type="OrthoDB" id="10277550at2759"/>
<keyword evidence="3" id="KW-1185">Reference proteome</keyword>
<name>A0A3L6QU64_PANMI</name>
<dbReference type="AlphaFoldDB" id="A0A3L6QU64"/>
<proteinExistence type="predicted"/>
<dbReference type="EMBL" id="PQIB02000011">
    <property type="protein sequence ID" value="RLM86966.1"/>
    <property type="molecule type" value="Genomic_DNA"/>
</dbReference>